<evidence type="ECO:0000313" key="3">
    <source>
        <dbReference type="EMBL" id="QCF26308.1"/>
    </source>
</evidence>
<dbReference type="Pfam" id="PF07589">
    <property type="entry name" value="PEP-CTERM"/>
    <property type="match status" value="1"/>
</dbReference>
<feature type="signal peptide" evidence="1">
    <location>
        <begin position="1"/>
        <end position="26"/>
    </location>
</feature>
<dbReference type="InterPro" id="IPR013424">
    <property type="entry name" value="Ice-binding_C"/>
</dbReference>
<dbReference type="KEGG" id="hmi:soil367_10375"/>
<name>A0A4P7XH07_9ALTE</name>
<sequence>MKFTSRKILLSSLVLPFALGVQSAGAAQIVEWGYEVDNSFTDFTASEGDGSVTVNGTNSTLTWGTTVNSSISITPEVDSADGLMTNGDAVMGGTFTHDNSPIPDTDSALTSFNLNTALTLTPVDPAGDTLGALPLSFQSYFTETRNQNGECVSQSESVCDDIFTLGNVDDLGGMQVGDNYEIAAESFTIDDYSYTVFLEIVGLGELMNESCAAAGAPNGCIGFLTQENQTNNFNTRFRIESDQVGVSVPEPGTLALLGLGLVGLGLSRRKWHA</sequence>
<evidence type="ECO:0000313" key="4">
    <source>
        <dbReference type="Proteomes" id="UP000298049"/>
    </source>
</evidence>
<dbReference type="NCBIfam" id="NF038125">
    <property type="entry name" value="PEP_CTERM_THxN"/>
    <property type="match status" value="1"/>
</dbReference>
<dbReference type="OrthoDB" id="5787358at2"/>
<dbReference type="Proteomes" id="UP000298049">
    <property type="component" value="Chromosome"/>
</dbReference>
<accession>A0A4P7XH07</accession>
<organism evidence="3 4">
    <name type="scientific">Hydrocarboniclastica marina</name>
    <dbReference type="NCBI Taxonomy" id="2259620"/>
    <lineage>
        <taxon>Bacteria</taxon>
        <taxon>Pseudomonadati</taxon>
        <taxon>Pseudomonadota</taxon>
        <taxon>Gammaproteobacteria</taxon>
        <taxon>Alteromonadales</taxon>
        <taxon>Alteromonadaceae</taxon>
        <taxon>Hydrocarboniclastica</taxon>
    </lineage>
</organism>
<dbReference type="RefSeq" id="WP_136549029.1">
    <property type="nucleotide sequence ID" value="NZ_CP031093.1"/>
</dbReference>
<proteinExistence type="predicted"/>
<gene>
    <name evidence="3" type="ORF">soil367_10375</name>
</gene>
<keyword evidence="1" id="KW-0732">Signal</keyword>
<dbReference type="EMBL" id="CP031093">
    <property type="protein sequence ID" value="QCF26308.1"/>
    <property type="molecule type" value="Genomic_DNA"/>
</dbReference>
<feature type="chain" id="PRO_5020859647" evidence="1">
    <location>
        <begin position="27"/>
        <end position="273"/>
    </location>
</feature>
<reference evidence="3 4" key="1">
    <citation type="submission" date="2018-07" db="EMBL/GenBank/DDBJ databases">
        <title>Marsedoiliclastica nanhaica gen. nov. sp. nov., a novel marine hydrocarbonoclastic bacterium isolated from an in-situ enriched hydrocarbon-degrading consortium in deep-sea sediment.</title>
        <authorList>
            <person name="Dong C."/>
            <person name="Ma T."/>
            <person name="Liu R."/>
            <person name="Shao Z."/>
        </authorList>
    </citation>
    <scope>NUCLEOTIDE SEQUENCE [LARGE SCALE GENOMIC DNA]</scope>
    <source>
        <strain evidence="4">soil36-7</strain>
    </source>
</reference>
<dbReference type="AlphaFoldDB" id="A0A4P7XH07"/>
<protein>
    <submittedName>
        <fullName evidence="3">PEP-CTERM sorting domain-containing protein</fullName>
    </submittedName>
</protein>
<keyword evidence="4" id="KW-1185">Reference proteome</keyword>
<evidence type="ECO:0000256" key="1">
    <source>
        <dbReference type="SAM" id="SignalP"/>
    </source>
</evidence>
<dbReference type="NCBIfam" id="TIGR02595">
    <property type="entry name" value="PEP_CTERM"/>
    <property type="match status" value="1"/>
</dbReference>
<evidence type="ECO:0000259" key="2">
    <source>
        <dbReference type="Pfam" id="PF07589"/>
    </source>
</evidence>
<feature type="domain" description="Ice-binding protein C-terminal" evidence="2">
    <location>
        <begin position="247"/>
        <end position="269"/>
    </location>
</feature>